<keyword evidence="3" id="KW-1185">Reference proteome</keyword>
<evidence type="ECO:0000313" key="2">
    <source>
        <dbReference type="EMBL" id="TNN58129.1"/>
    </source>
</evidence>
<sequence length="77" mass="8058">MVDEGHDNCFHVLSSAGLGSAGLGSAGLSSVCDGHVGVAPCWRLLAFYPDIPNTPPPSCPQSLKELLHHNSTSEPFQ</sequence>
<protein>
    <submittedName>
        <fullName evidence="2">Uncharacterized protein</fullName>
    </submittedName>
</protein>
<accession>A0A4Z2GXE4</accession>
<organism evidence="2 3">
    <name type="scientific">Liparis tanakae</name>
    <name type="common">Tanaka's snailfish</name>
    <dbReference type="NCBI Taxonomy" id="230148"/>
    <lineage>
        <taxon>Eukaryota</taxon>
        <taxon>Metazoa</taxon>
        <taxon>Chordata</taxon>
        <taxon>Craniata</taxon>
        <taxon>Vertebrata</taxon>
        <taxon>Euteleostomi</taxon>
        <taxon>Actinopterygii</taxon>
        <taxon>Neopterygii</taxon>
        <taxon>Teleostei</taxon>
        <taxon>Neoteleostei</taxon>
        <taxon>Acanthomorphata</taxon>
        <taxon>Eupercaria</taxon>
        <taxon>Perciformes</taxon>
        <taxon>Cottioidei</taxon>
        <taxon>Cottales</taxon>
        <taxon>Liparidae</taxon>
        <taxon>Liparis</taxon>
    </lineage>
</organism>
<evidence type="ECO:0000256" key="1">
    <source>
        <dbReference type="SAM" id="MobiDB-lite"/>
    </source>
</evidence>
<feature type="region of interest" description="Disordered" evidence="1">
    <location>
        <begin position="58"/>
        <end position="77"/>
    </location>
</feature>
<gene>
    <name evidence="2" type="ORF">EYF80_031652</name>
</gene>
<dbReference type="AlphaFoldDB" id="A0A4Z2GXE4"/>
<name>A0A4Z2GXE4_9TELE</name>
<evidence type="ECO:0000313" key="3">
    <source>
        <dbReference type="Proteomes" id="UP000314294"/>
    </source>
</evidence>
<dbReference type="EMBL" id="SRLO01000388">
    <property type="protein sequence ID" value="TNN58129.1"/>
    <property type="molecule type" value="Genomic_DNA"/>
</dbReference>
<reference evidence="2 3" key="1">
    <citation type="submission" date="2019-03" db="EMBL/GenBank/DDBJ databases">
        <title>First draft genome of Liparis tanakae, snailfish: a comprehensive survey of snailfish specific genes.</title>
        <authorList>
            <person name="Kim W."/>
            <person name="Song I."/>
            <person name="Jeong J.-H."/>
            <person name="Kim D."/>
            <person name="Kim S."/>
            <person name="Ryu S."/>
            <person name="Song J.Y."/>
            <person name="Lee S.K."/>
        </authorList>
    </citation>
    <scope>NUCLEOTIDE SEQUENCE [LARGE SCALE GENOMIC DNA]</scope>
    <source>
        <tissue evidence="2">Muscle</tissue>
    </source>
</reference>
<comment type="caution">
    <text evidence="2">The sequence shown here is derived from an EMBL/GenBank/DDBJ whole genome shotgun (WGS) entry which is preliminary data.</text>
</comment>
<dbReference type="Proteomes" id="UP000314294">
    <property type="component" value="Unassembled WGS sequence"/>
</dbReference>
<proteinExistence type="predicted"/>